<feature type="compositionally biased region" description="Polar residues" evidence="1">
    <location>
        <begin position="64"/>
        <end position="118"/>
    </location>
</feature>
<evidence type="ECO:0000313" key="2">
    <source>
        <dbReference type="EMBL" id="KZP21242.1"/>
    </source>
</evidence>
<dbReference type="STRING" id="436010.A0A166JV37"/>
<evidence type="ECO:0000256" key="1">
    <source>
        <dbReference type="SAM" id="MobiDB-lite"/>
    </source>
</evidence>
<dbReference type="Proteomes" id="UP000076532">
    <property type="component" value="Unassembled WGS sequence"/>
</dbReference>
<evidence type="ECO:0000313" key="3">
    <source>
        <dbReference type="Proteomes" id="UP000076532"/>
    </source>
</evidence>
<proteinExistence type="predicted"/>
<feature type="compositionally biased region" description="Basic and acidic residues" evidence="1">
    <location>
        <begin position="247"/>
        <end position="262"/>
    </location>
</feature>
<feature type="compositionally biased region" description="Basic and acidic residues" evidence="1">
    <location>
        <begin position="285"/>
        <end position="302"/>
    </location>
</feature>
<feature type="compositionally biased region" description="Polar residues" evidence="1">
    <location>
        <begin position="134"/>
        <end position="149"/>
    </location>
</feature>
<organism evidence="2 3">
    <name type="scientific">Athelia psychrophila</name>
    <dbReference type="NCBI Taxonomy" id="1759441"/>
    <lineage>
        <taxon>Eukaryota</taxon>
        <taxon>Fungi</taxon>
        <taxon>Dikarya</taxon>
        <taxon>Basidiomycota</taxon>
        <taxon>Agaricomycotina</taxon>
        <taxon>Agaricomycetes</taxon>
        <taxon>Agaricomycetidae</taxon>
        <taxon>Atheliales</taxon>
        <taxon>Atheliaceae</taxon>
        <taxon>Athelia</taxon>
    </lineage>
</organism>
<dbReference type="EMBL" id="KV417549">
    <property type="protein sequence ID" value="KZP21242.1"/>
    <property type="molecule type" value="Genomic_DNA"/>
</dbReference>
<accession>A0A166JV37</accession>
<keyword evidence="3" id="KW-1185">Reference proteome</keyword>
<reference evidence="2 3" key="1">
    <citation type="journal article" date="2016" name="Mol. Biol. Evol.">
        <title>Comparative Genomics of Early-Diverging Mushroom-Forming Fungi Provides Insights into the Origins of Lignocellulose Decay Capabilities.</title>
        <authorList>
            <person name="Nagy L.G."/>
            <person name="Riley R."/>
            <person name="Tritt A."/>
            <person name="Adam C."/>
            <person name="Daum C."/>
            <person name="Floudas D."/>
            <person name="Sun H."/>
            <person name="Yadav J.S."/>
            <person name="Pangilinan J."/>
            <person name="Larsson K.H."/>
            <person name="Matsuura K."/>
            <person name="Barry K."/>
            <person name="Labutti K."/>
            <person name="Kuo R."/>
            <person name="Ohm R.A."/>
            <person name="Bhattacharya S.S."/>
            <person name="Shirouzu T."/>
            <person name="Yoshinaga Y."/>
            <person name="Martin F.M."/>
            <person name="Grigoriev I.V."/>
            <person name="Hibbett D.S."/>
        </authorList>
    </citation>
    <scope>NUCLEOTIDE SEQUENCE [LARGE SCALE GENOMIC DNA]</scope>
    <source>
        <strain evidence="2 3">CBS 109695</strain>
    </source>
</reference>
<sequence length="448" mass="47574">MATLKSPVPPNAGRMSQVLPTVKCSNCNASVSLTDLGEHVCVAAPATPSKSASSLLPSRLQGIMSRSRNSLGRNSTRNSSQVIPPPRNTSQTPPARNKTPPSRNVTPPSRQGTPSIKTPQRQQSPPQAPPVQQHNNAAQLGPGWSQTRVPSPLSSSPGSLNAGGGKPTLQERMRAASTSLREPQRPFAQRDRTMSADLPPPRPAPQQPPPSSPGPRDRRPSNAPQQPTSPSPGLRDRRPSNASQHRPSFDDRRPSIDQRPSFDGRGPPPAPDRRPSFDSRPTPPPDRRPSFDDRRPADRRPSFDTGGARSHAIGAVIPPPGHSPPLPAPGPGSIMFPSSEPAPVVTVEPDTKVGGDAGMAGVGRRGFAAAARAAMFANTATHMVGAHWQGGGDNGDAMGMGGRRDNAPRYLDINTSMSSYCEFSLLVCFLEFSDVLLEIHSSTQPFTD</sequence>
<feature type="region of interest" description="Disordered" evidence="1">
    <location>
        <begin position="64"/>
        <end position="331"/>
    </location>
</feature>
<feature type="compositionally biased region" description="Pro residues" evidence="1">
    <location>
        <begin position="317"/>
        <end position="330"/>
    </location>
</feature>
<dbReference type="AlphaFoldDB" id="A0A166JV37"/>
<dbReference type="OrthoDB" id="3068694at2759"/>
<feature type="compositionally biased region" description="Basic and acidic residues" evidence="1">
    <location>
        <begin position="182"/>
        <end position="194"/>
    </location>
</feature>
<feature type="compositionally biased region" description="Low complexity" evidence="1">
    <location>
        <begin position="119"/>
        <end position="133"/>
    </location>
</feature>
<name>A0A166JV37_9AGAM</name>
<feature type="compositionally biased region" description="Pro residues" evidence="1">
    <location>
        <begin position="198"/>
        <end position="213"/>
    </location>
</feature>
<gene>
    <name evidence="2" type="ORF">FIBSPDRAFT_521686</name>
</gene>
<feature type="compositionally biased region" description="Low complexity" evidence="1">
    <location>
        <begin position="150"/>
        <end position="160"/>
    </location>
</feature>
<protein>
    <submittedName>
        <fullName evidence="2">Uncharacterized protein</fullName>
    </submittedName>
</protein>